<reference evidence="3" key="1">
    <citation type="submission" date="2017-03" db="EMBL/GenBank/DDBJ databases">
        <title>Phytopthora megakarya and P. palmivora, two closely related causual agents of cacao black pod achieved similar genome size and gene model numbers by different mechanisms.</title>
        <authorList>
            <person name="Ali S."/>
            <person name="Shao J."/>
            <person name="Larry D.J."/>
            <person name="Kronmiller B."/>
            <person name="Shen D."/>
            <person name="Strem M.D."/>
            <person name="Melnick R.L."/>
            <person name="Guiltinan M.J."/>
            <person name="Tyler B.M."/>
            <person name="Meinhardt L.W."/>
            <person name="Bailey B.A."/>
        </authorList>
    </citation>
    <scope>NUCLEOTIDE SEQUENCE [LARGE SCALE GENOMIC DNA]</scope>
    <source>
        <strain evidence="3">zdho120</strain>
    </source>
</reference>
<evidence type="ECO:0000313" key="3">
    <source>
        <dbReference type="Proteomes" id="UP000198211"/>
    </source>
</evidence>
<feature type="region of interest" description="Disordered" evidence="1">
    <location>
        <begin position="118"/>
        <end position="177"/>
    </location>
</feature>
<proteinExistence type="predicted"/>
<comment type="caution">
    <text evidence="2">The sequence shown here is derived from an EMBL/GenBank/DDBJ whole genome shotgun (WGS) entry which is preliminary data.</text>
</comment>
<sequence>MQIAILQQQMREMEVECDREREAANGIQKFQAITAVPDAVSQIKTESGIANFQQDARSRDVDNVVTKKEKPSDREVEAAKAEALLAAQHQATLRSVNVAKQRRRTAITVPAAMKTEMGTKVMKIPAPNASDDAKMKAKKATSKARTSRKARRGGYPSDLDPSSENEDSDASSDDSNSSFCELLSDMVVLKTIQGGTTTMTIRPFVTASSLDDFDEKLLSQNALVLGNVFRR</sequence>
<gene>
    <name evidence="2" type="ORF">PHMEG_00027470</name>
</gene>
<protein>
    <submittedName>
        <fullName evidence="2">Uncharacterized protein</fullName>
    </submittedName>
</protein>
<accession>A0A225V8S9</accession>
<feature type="compositionally biased region" description="Basic residues" evidence="1">
    <location>
        <begin position="136"/>
        <end position="152"/>
    </location>
</feature>
<keyword evidence="3" id="KW-1185">Reference proteome</keyword>
<evidence type="ECO:0000256" key="1">
    <source>
        <dbReference type="SAM" id="MobiDB-lite"/>
    </source>
</evidence>
<evidence type="ECO:0000313" key="2">
    <source>
        <dbReference type="EMBL" id="OWZ01197.1"/>
    </source>
</evidence>
<organism evidence="2 3">
    <name type="scientific">Phytophthora megakarya</name>
    <dbReference type="NCBI Taxonomy" id="4795"/>
    <lineage>
        <taxon>Eukaryota</taxon>
        <taxon>Sar</taxon>
        <taxon>Stramenopiles</taxon>
        <taxon>Oomycota</taxon>
        <taxon>Peronosporomycetes</taxon>
        <taxon>Peronosporales</taxon>
        <taxon>Peronosporaceae</taxon>
        <taxon>Phytophthora</taxon>
    </lineage>
</organism>
<dbReference type="AlphaFoldDB" id="A0A225V8S9"/>
<feature type="compositionally biased region" description="Acidic residues" evidence="1">
    <location>
        <begin position="161"/>
        <end position="172"/>
    </location>
</feature>
<dbReference type="Proteomes" id="UP000198211">
    <property type="component" value="Unassembled WGS sequence"/>
</dbReference>
<name>A0A225V8S9_9STRA</name>
<dbReference type="EMBL" id="NBNE01007028">
    <property type="protein sequence ID" value="OWZ01197.1"/>
    <property type="molecule type" value="Genomic_DNA"/>
</dbReference>